<keyword evidence="1" id="KW-0472">Membrane</keyword>
<keyword evidence="3" id="KW-1185">Reference proteome</keyword>
<dbReference type="Proteomes" id="UP000383971">
    <property type="component" value="Unassembled WGS sequence"/>
</dbReference>
<evidence type="ECO:0000313" key="3">
    <source>
        <dbReference type="Proteomes" id="UP000383971"/>
    </source>
</evidence>
<sequence>MDDSTYGKNLQTQLTVAIAHQVAIAASMALAVRDMPHGRDLLNSFERDLLASSIWQLGNSAAPAEVGEVYRKEISQIFSRARAKNGW</sequence>
<dbReference type="RefSeq" id="WP_125899279.1">
    <property type="nucleotide sequence ID" value="NZ_CABPSE010000020.1"/>
</dbReference>
<keyword evidence="1" id="KW-0812">Transmembrane</keyword>
<keyword evidence="1" id="KW-1133">Transmembrane helix</keyword>
<evidence type="ECO:0000313" key="2">
    <source>
        <dbReference type="EMBL" id="VVE47230.1"/>
    </source>
</evidence>
<reference evidence="2 3" key="1">
    <citation type="submission" date="2019-08" db="EMBL/GenBank/DDBJ databases">
        <authorList>
            <person name="Peeters C."/>
        </authorList>
    </citation>
    <scope>NUCLEOTIDE SEQUENCE [LARGE SCALE GENOMIC DNA]</scope>
    <source>
        <strain evidence="2 3">LMG 31111</strain>
    </source>
</reference>
<name>A0A5E4YFM4_9BURK</name>
<organism evidence="2 3">
    <name type="scientific">Pandoraea communis</name>
    <dbReference type="NCBI Taxonomy" id="2508297"/>
    <lineage>
        <taxon>Bacteria</taxon>
        <taxon>Pseudomonadati</taxon>
        <taxon>Pseudomonadota</taxon>
        <taxon>Betaproteobacteria</taxon>
        <taxon>Burkholderiales</taxon>
        <taxon>Burkholderiaceae</taxon>
        <taxon>Pandoraea</taxon>
    </lineage>
</organism>
<gene>
    <name evidence="2" type="ORF">PCO31111_04504</name>
</gene>
<accession>A0A5E4YFM4</accession>
<dbReference type="AlphaFoldDB" id="A0A5E4YFM4"/>
<dbReference type="EMBL" id="CABPSE010000020">
    <property type="protein sequence ID" value="VVE47230.1"/>
    <property type="molecule type" value="Genomic_DNA"/>
</dbReference>
<proteinExistence type="predicted"/>
<evidence type="ECO:0000256" key="1">
    <source>
        <dbReference type="SAM" id="Phobius"/>
    </source>
</evidence>
<protein>
    <submittedName>
        <fullName evidence="2">Uncharacterized protein</fullName>
    </submittedName>
</protein>
<feature type="transmembrane region" description="Helical" evidence="1">
    <location>
        <begin position="12"/>
        <end position="32"/>
    </location>
</feature>